<feature type="signal peptide" evidence="1">
    <location>
        <begin position="1"/>
        <end position="27"/>
    </location>
</feature>
<dbReference type="InterPro" id="IPR000668">
    <property type="entry name" value="Peptidase_C1A_C"/>
</dbReference>
<accession>A0A9P0A4Y3</accession>
<feature type="chain" id="PRO_5040297187" description="Peptidase C1A papain C-terminal domain-containing protein" evidence="1">
    <location>
        <begin position="28"/>
        <end position="370"/>
    </location>
</feature>
<dbReference type="EMBL" id="OU963871">
    <property type="protein sequence ID" value="CAH0383272.1"/>
    <property type="molecule type" value="Genomic_DNA"/>
</dbReference>
<evidence type="ECO:0000259" key="2">
    <source>
        <dbReference type="SMART" id="SM00645"/>
    </source>
</evidence>
<name>A0A9P0A4Y3_BEMTA</name>
<keyword evidence="1" id="KW-0732">Signal</keyword>
<organism evidence="3 4">
    <name type="scientific">Bemisia tabaci</name>
    <name type="common">Sweetpotato whitefly</name>
    <name type="synonym">Aleurodes tabaci</name>
    <dbReference type="NCBI Taxonomy" id="7038"/>
    <lineage>
        <taxon>Eukaryota</taxon>
        <taxon>Metazoa</taxon>
        <taxon>Ecdysozoa</taxon>
        <taxon>Arthropoda</taxon>
        <taxon>Hexapoda</taxon>
        <taxon>Insecta</taxon>
        <taxon>Pterygota</taxon>
        <taxon>Neoptera</taxon>
        <taxon>Paraneoptera</taxon>
        <taxon>Hemiptera</taxon>
        <taxon>Sternorrhyncha</taxon>
        <taxon>Aleyrodoidea</taxon>
        <taxon>Aleyrodidae</taxon>
        <taxon>Aleyrodinae</taxon>
        <taxon>Bemisia</taxon>
    </lineage>
</organism>
<dbReference type="GO" id="GO:0008234">
    <property type="term" value="F:cysteine-type peptidase activity"/>
    <property type="evidence" value="ECO:0007669"/>
    <property type="project" value="InterPro"/>
</dbReference>
<dbReference type="Proteomes" id="UP001152759">
    <property type="component" value="Chromosome 10"/>
</dbReference>
<feature type="domain" description="Peptidase C1A papain C-terminal" evidence="2">
    <location>
        <begin position="107"/>
        <end position="365"/>
    </location>
</feature>
<dbReference type="SMART" id="SM00645">
    <property type="entry name" value="Pept_C1"/>
    <property type="match status" value="1"/>
</dbReference>
<evidence type="ECO:0000256" key="1">
    <source>
        <dbReference type="SAM" id="SignalP"/>
    </source>
</evidence>
<sequence length="370" mass="42145">MEFTTADVRMLAIIAISLLAVAHRTQGSDSLEELMKKHPTWSFEVENIETFIQKSLNEHAHNLGGGLDRGLTEKILREKVKRSLAPGATHIVRKIGDPKWESDPLKVPSYFDAREKWKDCASLIGHVEDEGPCHTDTPAAIAAVISDRYCIYTNGTFRDRLSQETLLGCGELCTADPYQYYSWLYAKETGVPTGGPHGSSKGCMPYTYAGCDHSSWYTDSKGLAGKNKMNACKGQLIFDHDCPKKCSNQKYKTPLDKDRKKLTTFYMTSRNEFCIRNEIMAYGSVLTSVIMYNDFLEKPDGIFQKKTNRKFLAWDKYFKIIGWGEENGIKYWLCVHTWDTWGDKVFKMPRGVNYDWIEFMLTAGVFDFLG</sequence>
<dbReference type="SUPFAM" id="SSF54001">
    <property type="entry name" value="Cysteine proteinases"/>
    <property type="match status" value="1"/>
</dbReference>
<evidence type="ECO:0000313" key="3">
    <source>
        <dbReference type="EMBL" id="CAH0383272.1"/>
    </source>
</evidence>
<proteinExistence type="predicted"/>
<protein>
    <recommendedName>
        <fullName evidence="2">Peptidase C1A papain C-terminal domain-containing protein</fullName>
    </recommendedName>
</protein>
<gene>
    <name evidence="3" type="ORF">BEMITA_LOCUS2733</name>
</gene>
<evidence type="ECO:0000313" key="4">
    <source>
        <dbReference type="Proteomes" id="UP001152759"/>
    </source>
</evidence>
<reference evidence="3" key="1">
    <citation type="submission" date="2021-12" db="EMBL/GenBank/DDBJ databases">
        <authorList>
            <person name="King R."/>
        </authorList>
    </citation>
    <scope>NUCLEOTIDE SEQUENCE</scope>
</reference>
<dbReference type="Gene3D" id="3.90.70.10">
    <property type="entry name" value="Cysteine proteinases"/>
    <property type="match status" value="1"/>
</dbReference>
<dbReference type="InterPro" id="IPR038765">
    <property type="entry name" value="Papain-like_cys_pep_sf"/>
</dbReference>
<dbReference type="AlphaFoldDB" id="A0A9P0A4Y3"/>
<dbReference type="KEGG" id="btab:109042326"/>
<dbReference type="GO" id="GO:0006508">
    <property type="term" value="P:proteolysis"/>
    <property type="evidence" value="ECO:0007669"/>
    <property type="project" value="InterPro"/>
</dbReference>
<keyword evidence="4" id="KW-1185">Reference proteome</keyword>
<dbReference type="Pfam" id="PF00112">
    <property type="entry name" value="Peptidase_C1"/>
    <property type="match status" value="1"/>
</dbReference>